<evidence type="ECO:0000313" key="2">
    <source>
        <dbReference type="Proteomes" id="UP000276905"/>
    </source>
</evidence>
<dbReference type="EMBL" id="RFES01000002">
    <property type="protein sequence ID" value="RSO59483.1"/>
    <property type="molecule type" value="Genomic_DNA"/>
</dbReference>
<dbReference type="SUPFAM" id="SSF51735">
    <property type="entry name" value="NAD(P)-binding Rossmann-fold domains"/>
    <property type="match status" value="1"/>
</dbReference>
<organism evidence="1 2">
    <name type="scientific">Acinetobacter lactucae</name>
    <dbReference type="NCBI Taxonomy" id="1785128"/>
    <lineage>
        <taxon>Bacteria</taxon>
        <taxon>Pseudomonadati</taxon>
        <taxon>Pseudomonadota</taxon>
        <taxon>Gammaproteobacteria</taxon>
        <taxon>Moraxellales</taxon>
        <taxon>Moraxellaceae</taxon>
        <taxon>Acinetobacter</taxon>
        <taxon>Acinetobacter calcoaceticus/baumannii complex</taxon>
    </lineage>
</organism>
<dbReference type="Gene3D" id="3.40.50.720">
    <property type="entry name" value="NAD(P)-binding Rossmann-like Domain"/>
    <property type="match status" value="1"/>
</dbReference>
<name>A0A429K6H3_9GAMM</name>
<accession>A0A429K6H3</accession>
<comment type="caution">
    <text evidence="1">The sequence shown here is derived from an EMBL/GenBank/DDBJ whole genome shotgun (WGS) entry which is preliminary data.</text>
</comment>
<dbReference type="Proteomes" id="UP000276905">
    <property type="component" value="Unassembled WGS sequence"/>
</dbReference>
<evidence type="ECO:0000313" key="1">
    <source>
        <dbReference type="EMBL" id="RSO59483.1"/>
    </source>
</evidence>
<proteinExistence type="predicted"/>
<dbReference type="GO" id="GO:0005737">
    <property type="term" value="C:cytoplasm"/>
    <property type="evidence" value="ECO:0007669"/>
    <property type="project" value="TreeGrafter"/>
</dbReference>
<reference evidence="1 2" key="1">
    <citation type="submission" date="2018-10" db="EMBL/GenBank/DDBJ databases">
        <title>GWAS and RNA-Seq identify cryptic mechanisms of antimicrobial resistance in Acinetobacter baumannii.</title>
        <authorList>
            <person name="Sahl J.W."/>
        </authorList>
    </citation>
    <scope>NUCLEOTIDE SEQUENCE [LARGE SCALE GENOMIC DNA]</scope>
    <source>
        <strain evidence="1 2">TG41018</strain>
    </source>
</reference>
<dbReference type="InterPro" id="IPR036291">
    <property type="entry name" value="NAD(P)-bd_dom_sf"/>
</dbReference>
<gene>
    <name evidence="1" type="ORF">EA756_03265</name>
</gene>
<protein>
    <submittedName>
        <fullName evidence="1">SDR family NAD(P)-dependent oxidoreductase</fullName>
    </submittedName>
</protein>
<dbReference type="PANTHER" id="PTHR48079:SF6">
    <property type="entry name" value="NAD(P)-BINDING DOMAIN-CONTAINING PROTEIN-RELATED"/>
    <property type="match status" value="1"/>
</dbReference>
<dbReference type="PANTHER" id="PTHR48079">
    <property type="entry name" value="PROTEIN YEEZ"/>
    <property type="match status" value="1"/>
</dbReference>
<dbReference type="InterPro" id="IPR051783">
    <property type="entry name" value="NAD(P)-dependent_oxidoreduct"/>
</dbReference>
<dbReference type="AlphaFoldDB" id="A0A429K6H3"/>
<sequence>MHILFIGYGKTSQRVAKQLFEKEHQITTISRSVKTDSYATHLVQDIFSLDLSNIEPVEVVYILLSPDESTVEGYQHTYVDSIEPIREALKIHPVKKIIIVSSTRVYGENAGEIIDDFIEIHPSDEQGHILRNMELLWQKHHPTQSVIVRPTGIYGTSIARLKKMAENNRSYPNIHYSNRIHIDDLARFLAFMADYENPQSSYIVTNNQPLPLHEIIGWFQKQLGLPELTLESNQISGKRIYAKHLTTIGFQLEHPICFNDYLLCLNVHSTK</sequence>
<dbReference type="RefSeq" id="WP_125697962.1">
    <property type="nucleotide sequence ID" value="NZ_RFES01000002.1"/>
</dbReference>
<dbReference type="GO" id="GO:0004029">
    <property type="term" value="F:aldehyde dehydrogenase (NAD+) activity"/>
    <property type="evidence" value="ECO:0007669"/>
    <property type="project" value="TreeGrafter"/>
</dbReference>